<evidence type="ECO:0000256" key="2">
    <source>
        <dbReference type="SAM" id="Phobius"/>
    </source>
</evidence>
<reference evidence="3 4" key="1">
    <citation type="journal article" date="2015" name="Sci. Rep.">
        <title>Genome of the facultative scuticociliatosis pathogen Pseudocohnilembus persalinus provides insight into its virulence through horizontal gene transfer.</title>
        <authorList>
            <person name="Xiong J."/>
            <person name="Wang G."/>
            <person name="Cheng J."/>
            <person name="Tian M."/>
            <person name="Pan X."/>
            <person name="Warren A."/>
            <person name="Jiang C."/>
            <person name="Yuan D."/>
            <person name="Miao W."/>
        </authorList>
    </citation>
    <scope>NUCLEOTIDE SEQUENCE [LARGE SCALE GENOMIC DNA]</scope>
    <source>
        <strain evidence="3">36N120E</strain>
    </source>
</reference>
<gene>
    <name evidence="3" type="ORF">PPERSA_03823</name>
</gene>
<protein>
    <recommendedName>
        <fullName evidence="5">Transmembrane protein</fullName>
    </recommendedName>
</protein>
<dbReference type="EMBL" id="LDAU01000103">
    <property type="protein sequence ID" value="KRX05886.1"/>
    <property type="molecule type" value="Genomic_DNA"/>
</dbReference>
<name>A0A0V0QUJ5_PSEPJ</name>
<accession>A0A0V0QUJ5</accession>
<evidence type="ECO:0000313" key="4">
    <source>
        <dbReference type="Proteomes" id="UP000054937"/>
    </source>
</evidence>
<feature type="region of interest" description="Disordered" evidence="1">
    <location>
        <begin position="1"/>
        <end position="70"/>
    </location>
</feature>
<feature type="transmembrane region" description="Helical" evidence="2">
    <location>
        <begin position="217"/>
        <end position="239"/>
    </location>
</feature>
<keyword evidence="2" id="KW-0812">Transmembrane</keyword>
<dbReference type="InParanoid" id="A0A0V0QUJ5"/>
<keyword evidence="4" id="KW-1185">Reference proteome</keyword>
<feature type="compositionally biased region" description="Low complexity" evidence="1">
    <location>
        <begin position="8"/>
        <end position="24"/>
    </location>
</feature>
<organism evidence="3 4">
    <name type="scientific">Pseudocohnilembus persalinus</name>
    <name type="common">Ciliate</name>
    <dbReference type="NCBI Taxonomy" id="266149"/>
    <lineage>
        <taxon>Eukaryota</taxon>
        <taxon>Sar</taxon>
        <taxon>Alveolata</taxon>
        <taxon>Ciliophora</taxon>
        <taxon>Intramacronucleata</taxon>
        <taxon>Oligohymenophorea</taxon>
        <taxon>Scuticociliatia</taxon>
        <taxon>Philasterida</taxon>
        <taxon>Pseudocohnilembidae</taxon>
        <taxon>Pseudocohnilembus</taxon>
    </lineage>
</organism>
<dbReference type="Proteomes" id="UP000054937">
    <property type="component" value="Unassembled WGS sequence"/>
</dbReference>
<evidence type="ECO:0008006" key="5">
    <source>
        <dbReference type="Google" id="ProtNLM"/>
    </source>
</evidence>
<keyword evidence="2" id="KW-1133">Transmembrane helix</keyword>
<proteinExistence type="predicted"/>
<feature type="compositionally biased region" description="Polar residues" evidence="1">
    <location>
        <begin position="52"/>
        <end position="70"/>
    </location>
</feature>
<sequence length="263" mass="31332">MEKSTTINSNSNSQSNQLENSLNNDIENQSKEEQKFSYGQKQDYQQEDNIENSDLTEQQQEEVISNTIPHKSYRSNNKIFSAFEDQEQAFKNNGNDNEDINKQTNNIQEQNENQQNQNLIRNQIRQQFFSKFNTQNIQIQNNQQQNNQTNLNNITANTFIQETQQQQLGEQEQLNSDRDQYIVIELDEKDLYTNYSGNNQNSFRRRLYRCFNFVRQWIFNPILAGTFFGIGNFITYYYCCKFLESDLFRQISMTMTKFKSNMK</sequence>
<comment type="caution">
    <text evidence="3">The sequence shown here is derived from an EMBL/GenBank/DDBJ whole genome shotgun (WGS) entry which is preliminary data.</text>
</comment>
<keyword evidence="2" id="KW-0472">Membrane</keyword>
<evidence type="ECO:0000256" key="1">
    <source>
        <dbReference type="SAM" id="MobiDB-lite"/>
    </source>
</evidence>
<dbReference type="AlphaFoldDB" id="A0A0V0QUJ5"/>
<evidence type="ECO:0000313" key="3">
    <source>
        <dbReference type="EMBL" id="KRX05886.1"/>
    </source>
</evidence>